<organism evidence="2 3">
    <name type="scientific">Crenobacter intestini</name>
    <dbReference type="NCBI Taxonomy" id="2563443"/>
    <lineage>
        <taxon>Bacteria</taxon>
        <taxon>Pseudomonadati</taxon>
        <taxon>Pseudomonadota</taxon>
        <taxon>Betaproteobacteria</taxon>
        <taxon>Neisseriales</taxon>
        <taxon>Neisseriaceae</taxon>
        <taxon>Crenobacter</taxon>
    </lineage>
</organism>
<evidence type="ECO:0000256" key="1">
    <source>
        <dbReference type="SAM" id="SignalP"/>
    </source>
</evidence>
<evidence type="ECO:0000313" key="3">
    <source>
        <dbReference type="Proteomes" id="UP000308891"/>
    </source>
</evidence>
<sequence>MSKPRYPLCLLLALPAFAAAQPPATISLDCPLPAGLSAAWVADALALNGRTLLPSGGQWSVCLRQAETRELVLAPYAGIGYGDGGWGTWGGGYAPWGYPREERVRRTLALNARPAAARPADAPWQASEPLPDDSVATLQRATLRLIGQLPLPGN</sequence>
<keyword evidence="1" id="KW-0732">Signal</keyword>
<protein>
    <recommendedName>
        <fullName evidence="4">DUF4136 domain-containing protein</fullName>
    </recommendedName>
</protein>
<dbReference type="AlphaFoldDB" id="A0A4T0V5Z2"/>
<keyword evidence="3" id="KW-1185">Reference proteome</keyword>
<evidence type="ECO:0000313" key="2">
    <source>
        <dbReference type="EMBL" id="TIC87188.1"/>
    </source>
</evidence>
<proteinExistence type="predicted"/>
<dbReference type="Proteomes" id="UP000308891">
    <property type="component" value="Unassembled WGS sequence"/>
</dbReference>
<name>A0A4T0V5Z2_9NEIS</name>
<dbReference type="RefSeq" id="WP_136551199.1">
    <property type="nucleotide sequence ID" value="NZ_STGJ01000001.1"/>
</dbReference>
<dbReference type="EMBL" id="STGJ01000001">
    <property type="protein sequence ID" value="TIC87188.1"/>
    <property type="molecule type" value="Genomic_DNA"/>
</dbReference>
<accession>A0A4T0V5Z2</accession>
<gene>
    <name evidence="2" type="ORF">E5K04_01865</name>
</gene>
<feature type="signal peptide" evidence="1">
    <location>
        <begin position="1"/>
        <end position="18"/>
    </location>
</feature>
<evidence type="ECO:0008006" key="4">
    <source>
        <dbReference type="Google" id="ProtNLM"/>
    </source>
</evidence>
<feature type="chain" id="PRO_5020960499" description="DUF4136 domain-containing protein" evidence="1">
    <location>
        <begin position="19"/>
        <end position="154"/>
    </location>
</feature>
<comment type="caution">
    <text evidence="2">The sequence shown here is derived from an EMBL/GenBank/DDBJ whole genome shotgun (WGS) entry which is preliminary data.</text>
</comment>
<reference evidence="2 3" key="1">
    <citation type="submission" date="2019-04" db="EMBL/GenBank/DDBJ databases">
        <title>Crenobacter sp. nov.</title>
        <authorList>
            <person name="Shi S."/>
        </authorList>
    </citation>
    <scope>NUCLEOTIDE SEQUENCE [LARGE SCALE GENOMIC DNA]</scope>
    <source>
        <strain evidence="2 3">GY 70310</strain>
    </source>
</reference>